<dbReference type="Proteomes" id="UP001515943">
    <property type="component" value="Unassembled WGS sequence"/>
</dbReference>
<gene>
    <name evidence="1" type="ORF">FXN61_15500</name>
</gene>
<keyword evidence="2" id="KW-1185">Reference proteome</keyword>
<proteinExistence type="predicted"/>
<comment type="caution">
    <text evidence="1">The sequence shown here is derived from an EMBL/GenBank/DDBJ whole genome shotgun (WGS) entry which is preliminary data.</text>
</comment>
<sequence length="135" mass="15091">MRPAPGPYTDWRAWLDAFAEGTDLPAEHLAPIDEQMGPHVQERLLRHVSDAFARRQRRWADAFQRDLGTLAGDPGRAVHALASAMTSARTGSRRCTGSARSPRCRRCCATSSRPHWTRRCGPRSAALRTRSGTRR</sequence>
<name>A0ABX1FGQ5_9PSEU</name>
<dbReference type="EMBL" id="VSRL01000047">
    <property type="protein sequence ID" value="NKE58154.1"/>
    <property type="molecule type" value="Genomic_DNA"/>
</dbReference>
<protein>
    <submittedName>
        <fullName evidence="1">Uncharacterized protein</fullName>
    </submittedName>
</protein>
<reference evidence="1 2" key="1">
    <citation type="submission" date="2019-08" db="EMBL/GenBank/DDBJ databases">
        <title>Lentzea from Indian Himalayas.</title>
        <authorList>
            <person name="Mandal S."/>
            <person name="Mallick Gupta A."/>
            <person name="Maiti P.K."/>
            <person name="Sarkar J."/>
            <person name="Mandal S."/>
        </authorList>
    </citation>
    <scope>NUCLEOTIDE SEQUENCE [LARGE SCALE GENOMIC DNA]</scope>
    <source>
        <strain evidence="1 2">PSKA42</strain>
    </source>
</reference>
<dbReference type="RefSeq" id="WP_167974605.1">
    <property type="nucleotide sequence ID" value="NZ_VSRL01000047.1"/>
</dbReference>
<evidence type="ECO:0000313" key="1">
    <source>
        <dbReference type="EMBL" id="NKE58154.1"/>
    </source>
</evidence>
<accession>A0ABX1FGQ5</accession>
<organism evidence="1 2">
    <name type="scientific">Lentzea indica</name>
    <dbReference type="NCBI Taxonomy" id="2604800"/>
    <lineage>
        <taxon>Bacteria</taxon>
        <taxon>Bacillati</taxon>
        <taxon>Actinomycetota</taxon>
        <taxon>Actinomycetes</taxon>
        <taxon>Pseudonocardiales</taxon>
        <taxon>Pseudonocardiaceae</taxon>
        <taxon>Lentzea</taxon>
    </lineage>
</organism>
<evidence type="ECO:0000313" key="2">
    <source>
        <dbReference type="Proteomes" id="UP001515943"/>
    </source>
</evidence>